<reference evidence="2 3" key="1">
    <citation type="submission" date="2016-10" db="EMBL/GenBank/DDBJ databases">
        <title>Comparative genome analysis of multiple Pseudomonas spp. focuses on biocontrol and plant growth promoting traits.</title>
        <authorList>
            <person name="Tao X.-Y."/>
            <person name="Taylor C.G."/>
        </authorList>
    </citation>
    <scope>NUCLEOTIDE SEQUENCE [LARGE SCALE GENOMIC DNA]</scope>
    <source>
        <strain evidence="2 3">24D3</strain>
    </source>
</reference>
<evidence type="ECO:0000313" key="2">
    <source>
        <dbReference type="EMBL" id="RON68895.1"/>
    </source>
</evidence>
<accession>A0A423LKV1</accession>
<dbReference type="CDD" id="cd20708">
    <property type="entry name" value="MIX_IV"/>
    <property type="match status" value="1"/>
</dbReference>
<organism evidence="2 3">
    <name type="scientific">Pseudomonas fluorescens</name>
    <dbReference type="NCBI Taxonomy" id="294"/>
    <lineage>
        <taxon>Bacteria</taxon>
        <taxon>Pseudomonadati</taxon>
        <taxon>Pseudomonadota</taxon>
        <taxon>Gammaproteobacteria</taxon>
        <taxon>Pseudomonadales</taxon>
        <taxon>Pseudomonadaceae</taxon>
        <taxon>Pseudomonas</taxon>
    </lineage>
</organism>
<evidence type="ECO:0000313" key="3">
    <source>
        <dbReference type="Proteomes" id="UP000285757"/>
    </source>
</evidence>
<dbReference type="Pfam" id="PF20249">
    <property type="entry name" value="VasX_N"/>
    <property type="match status" value="1"/>
</dbReference>
<gene>
    <name evidence="2" type="ORF">BK671_11205</name>
</gene>
<dbReference type="RefSeq" id="WP_123532267.1">
    <property type="nucleotide sequence ID" value="NZ_MOBU01000007.1"/>
</dbReference>
<evidence type="ECO:0000259" key="1">
    <source>
        <dbReference type="Pfam" id="PF20249"/>
    </source>
</evidence>
<dbReference type="EMBL" id="MOBU01000007">
    <property type="protein sequence ID" value="RON68895.1"/>
    <property type="molecule type" value="Genomic_DNA"/>
</dbReference>
<feature type="domain" description="Toxin VasX N-terminal region" evidence="1">
    <location>
        <begin position="25"/>
        <end position="159"/>
    </location>
</feature>
<dbReference type="Proteomes" id="UP000285757">
    <property type="component" value="Unassembled WGS sequence"/>
</dbReference>
<protein>
    <recommendedName>
        <fullName evidence="1">Toxin VasX N-terminal region domain-containing protein</fullName>
    </recommendedName>
</protein>
<sequence>MSQTGKNPNAVDLPRTDGKCATGGCSQMKQKLQLIPLRYGLVERLDPSAAISLPYKTVSRPLGIRLLRDGWLYVIDNTTGYLHEYEVKNGVVTKCIWKGKEATQDKRTGSAGENALIFTRGSALHIAYAEVQWTAAKCSQMLKSSKERDLFMQKVNLAKGDVEKGGPNLLTDKQAEKWIAEVSEKPATQAPPAGAHPEESKDYIWEDQKDLFKATQLGTIKKSLLAAYEKDHFFLVFKDSIGVMRDLAEQQDKVVGWIDEWVLKEKNDLKYSIGNYIETLMVVSEKSARQAGTSDALFEKTTPEQRQKIYDYVNSRNEYDGARTSTTDLPQRVSRVRVPNPKVGAAYKVMNTKKQEMIDSLGKSLYSDLEDDIEVLEDKSHAAVQGKGLGARGIHDLVRYEEMNKYLETERSHLKRWTSRLNRITDDRVGLFTKSEYHMSAWYFDADVPDQLMSTLITEQNCVRDICRTDESLRALGEYFHGAPYFVLPGFASRLDTDFLFKKHGDLLKWFDDARNLEAGISDVQVRVNEMGALLGNHWANSPDLNPNALAASHIVNAAYDPAIALRLQDWLAELQKQLNGPDLQAHLDKLSTYSNRGQRLGALYALKQGGIKLKVANKDDVDLFIKRVTLHVKLIEKHESIIINRDKQKALSKKTSLSPTERNVANNEKIRLNNLLLPLENEIKALNHQIKESTIPTDKLAKGQIGLQTPLSPAQQKMFDDEVNRLKMGAGKSFGETGVGTAALKSSMLPMAALFMQVWNLKEALTTWRKISGTPSLKERVIFIGAVTGAAASAISVYQNVHITIVDKAFHATKASTSGQGGTLFSVKLGKLGLGLGVLISPLALINSIGTAWDNWSKWADALRTGTTGEQAGALLALTGDIGSVGVNAAITVKMSKEIGSLGWQFFMSPPGLKVKALSTAWSANGLRFFSFAGRLTPWSLALSALQLGGESIYNYFNLDDQQNWMLHSCWGKENKNWDMDAHKQGLAESNLRPVITDLGLSENNKGTTPVRTLLLTFPGLSLEELKEHPIRIQAELSAQLNRNAADVGIDVRDALSLANINPLIARLVVPENWCGEQSQLKLRLSVQPDIANAPLKATDEYLYYPVSLSFLGAGKNSVVNGEPSVRASRTPLQWVDVKPEHLHA</sequence>
<dbReference type="InterPro" id="IPR046864">
    <property type="entry name" value="VasX_N"/>
</dbReference>
<name>A0A423LKV1_PSEFL</name>
<proteinExistence type="predicted"/>
<comment type="caution">
    <text evidence="2">The sequence shown here is derived from an EMBL/GenBank/DDBJ whole genome shotgun (WGS) entry which is preliminary data.</text>
</comment>
<dbReference type="AlphaFoldDB" id="A0A423LKV1"/>